<dbReference type="PANTHER" id="PTHR12482:SF5">
    <property type="entry name" value="DUF676 DOMAIN-CONTAINING PROTEIN"/>
    <property type="match status" value="1"/>
</dbReference>
<protein>
    <recommendedName>
        <fullName evidence="1">DUF676 domain-containing protein</fullName>
    </recommendedName>
</protein>
<dbReference type="OrthoDB" id="273452at2759"/>
<dbReference type="SUPFAM" id="SSF53474">
    <property type="entry name" value="alpha/beta-Hydrolases"/>
    <property type="match status" value="1"/>
</dbReference>
<dbReference type="AlphaFoldDB" id="A0A836HD18"/>
<accession>A0A836HD18</accession>
<proteinExistence type="predicted"/>
<dbReference type="Pfam" id="PF05057">
    <property type="entry name" value="DUF676"/>
    <property type="match status" value="1"/>
</dbReference>
<dbReference type="Proteomes" id="UP000673552">
    <property type="component" value="Chromosome 28"/>
</dbReference>
<evidence type="ECO:0000313" key="2">
    <source>
        <dbReference type="EMBL" id="KAG5474493.1"/>
    </source>
</evidence>
<dbReference type="Gene3D" id="3.40.50.1820">
    <property type="entry name" value="alpha/beta hydrolase"/>
    <property type="match status" value="1"/>
</dbReference>
<dbReference type="InterPro" id="IPR044294">
    <property type="entry name" value="Lipase-like"/>
</dbReference>
<dbReference type="InterPro" id="IPR029058">
    <property type="entry name" value="AB_hydrolase_fold"/>
</dbReference>
<gene>
    <name evidence="2" type="ORF">LSCM1_03279</name>
</gene>
<dbReference type="GeneID" id="92513337"/>
<keyword evidence="3" id="KW-1185">Reference proteome</keyword>
<comment type="caution">
    <text evidence="2">The sequence shown here is derived from an EMBL/GenBank/DDBJ whole genome shotgun (WGS) entry which is preliminary data.</text>
</comment>
<evidence type="ECO:0000313" key="3">
    <source>
        <dbReference type="Proteomes" id="UP000673552"/>
    </source>
</evidence>
<dbReference type="PANTHER" id="PTHR12482">
    <property type="entry name" value="LIPASE ROG1-RELATED-RELATED"/>
    <property type="match status" value="1"/>
</dbReference>
<dbReference type="InterPro" id="IPR007751">
    <property type="entry name" value="DUF676_lipase-like"/>
</dbReference>
<reference evidence="2 3" key="1">
    <citation type="submission" date="2021-03" db="EMBL/GenBank/DDBJ databases">
        <title>Leishmania (Mundinia) martiniquensis Genome sequencing and assembly.</title>
        <authorList>
            <person name="Almutairi H."/>
            <person name="Gatherer D."/>
        </authorList>
    </citation>
    <scope>NUCLEOTIDE SEQUENCE [LARGE SCALE GENOMIC DNA]</scope>
    <source>
        <strain evidence="2">LSCM1</strain>
    </source>
</reference>
<dbReference type="EMBL" id="JAFEUZ010000028">
    <property type="protein sequence ID" value="KAG5474493.1"/>
    <property type="molecule type" value="Genomic_DNA"/>
</dbReference>
<organism evidence="2 3">
    <name type="scientific">Leishmania martiniquensis</name>
    <dbReference type="NCBI Taxonomy" id="1580590"/>
    <lineage>
        <taxon>Eukaryota</taxon>
        <taxon>Discoba</taxon>
        <taxon>Euglenozoa</taxon>
        <taxon>Kinetoplastea</taxon>
        <taxon>Metakinetoplastina</taxon>
        <taxon>Trypanosomatida</taxon>
        <taxon>Trypanosomatidae</taxon>
        <taxon>Leishmaniinae</taxon>
        <taxon>Leishmania</taxon>
    </lineage>
</organism>
<dbReference type="RefSeq" id="XP_067177435.1">
    <property type="nucleotide sequence ID" value="XM_067320825.1"/>
</dbReference>
<dbReference type="KEGG" id="lmat:92513337"/>
<evidence type="ECO:0000259" key="1">
    <source>
        <dbReference type="Pfam" id="PF05057"/>
    </source>
</evidence>
<feature type="domain" description="DUF676" evidence="1">
    <location>
        <begin position="144"/>
        <end position="261"/>
    </location>
</feature>
<sequence>MNPIGERPPSQTEARPSSPLCSLYFVLFHQGYHGKASEFKYWCKIRSLLRQGSKTDDTGAEDSSPSSPAQKYVLITPVGNDSFGADSGVMTCGCRFAVHVCAVVALFVAKELGIGAAPSCPTTEATPDAADGAATRRRPRLCFSAVGHSMGGLVLRAAMPRIMETIEGIYGKPPYDCEICWDVFCTLSTPHLGVRYMWSCILTCLAGCLGSLLSKSLRDMFLQDDVLTRVLVSPPFLCAWSRFGRRVLLCPVNDNTVLSYSSGFTLTLRVRNRVGAPLTKEERTRLKAFCEAEAKQGRRYRDPNVAHLASCGVRCATTLKELCTNGVVLKQLLSDLWPPGVLPMERELAAIILGRVGPLELHFVDFRPNFRCVTSAAARHQENSAGGGHKLGPVTRETMRRGTFDSSHTAMMCMGPFFYPDIFGFVPKFVLGKLLCLPLCCATLVLPADGPISCSCMTNCDEYTQERRVRIQTECC</sequence>
<name>A0A836HD18_9TRYP</name>